<name>A0A5C3MS52_9AGAM</name>
<feature type="non-terminal residue" evidence="2">
    <location>
        <position position="125"/>
    </location>
</feature>
<reference evidence="2 3" key="1">
    <citation type="journal article" date="2019" name="Nat. Ecol. Evol.">
        <title>Megaphylogeny resolves global patterns of mushroom evolution.</title>
        <authorList>
            <person name="Varga T."/>
            <person name="Krizsan K."/>
            <person name="Foldi C."/>
            <person name="Dima B."/>
            <person name="Sanchez-Garcia M."/>
            <person name="Sanchez-Ramirez S."/>
            <person name="Szollosi G.J."/>
            <person name="Szarkandi J.G."/>
            <person name="Papp V."/>
            <person name="Albert L."/>
            <person name="Andreopoulos W."/>
            <person name="Angelini C."/>
            <person name="Antonin V."/>
            <person name="Barry K.W."/>
            <person name="Bougher N.L."/>
            <person name="Buchanan P."/>
            <person name="Buyck B."/>
            <person name="Bense V."/>
            <person name="Catcheside P."/>
            <person name="Chovatia M."/>
            <person name="Cooper J."/>
            <person name="Damon W."/>
            <person name="Desjardin D."/>
            <person name="Finy P."/>
            <person name="Geml J."/>
            <person name="Haridas S."/>
            <person name="Hughes K."/>
            <person name="Justo A."/>
            <person name="Karasinski D."/>
            <person name="Kautmanova I."/>
            <person name="Kiss B."/>
            <person name="Kocsube S."/>
            <person name="Kotiranta H."/>
            <person name="LaButti K.M."/>
            <person name="Lechner B.E."/>
            <person name="Liimatainen K."/>
            <person name="Lipzen A."/>
            <person name="Lukacs Z."/>
            <person name="Mihaltcheva S."/>
            <person name="Morgado L.N."/>
            <person name="Niskanen T."/>
            <person name="Noordeloos M.E."/>
            <person name="Ohm R.A."/>
            <person name="Ortiz-Santana B."/>
            <person name="Ovrebo C."/>
            <person name="Racz N."/>
            <person name="Riley R."/>
            <person name="Savchenko A."/>
            <person name="Shiryaev A."/>
            <person name="Soop K."/>
            <person name="Spirin V."/>
            <person name="Szebenyi C."/>
            <person name="Tomsovsky M."/>
            <person name="Tulloss R.E."/>
            <person name="Uehling J."/>
            <person name="Grigoriev I.V."/>
            <person name="Vagvolgyi C."/>
            <person name="Papp T."/>
            <person name="Martin F.M."/>
            <person name="Miettinen O."/>
            <person name="Hibbett D.S."/>
            <person name="Nagy L.G."/>
        </authorList>
    </citation>
    <scope>NUCLEOTIDE SEQUENCE [LARGE SCALE GENOMIC DNA]</scope>
    <source>
        <strain evidence="2 3">OMC1185</strain>
    </source>
</reference>
<evidence type="ECO:0000313" key="2">
    <source>
        <dbReference type="EMBL" id="TFK46588.1"/>
    </source>
</evidence>
<protein>
    <recommendedName>
        <fullName evidence="1">GAG-pre-integrase domain-containing protein</fullName>
    </recommendedName>
</protein>
<accession>A0A5C3MS52</accession>
<gene>
    <name evidence="2" type="ORF">OE88DRAFT_1638087</name>
</gene>
<dbReference type="Pfam" id="PF13976">
    <property type="entry name" value="gag_pre-integrs"/>
    <property type="match status" value="1"/>
</dbReference>
<evidence type="ECO:0000313" key="3">
    <source>
        <dbReference type="Proteomes" id="UP000305948"/>
    </source>
</evidence>
<dbReference type="PANTHER" id="PTHR42648:SF27">
    <property type="entry name" value="RNA-DIRECTED DNA POLYMERASE"/>
    <property type="match status" value="1"/>
</dbReference>
<dbReference type="STRING" id="5364.A0A5C3MS52"/>
<dbReference type="InterPro" id="IPR025724">
    <property type="entry name" value="GAG-pre-integrase_dom"/>
</dbReference>
<organism evidence="2 3">
    <name type="scientific">Heliocybe sulcata</name>
    <dbReference type="NCBI Taxonomy" id="5364"/>
    <lineage>
        <taxon>Eukaryota</taxon>
        <taxon>Fungi</taxon>
        <taxon>Dikarya</taxon>
        <taxon>Basidiomycota</taxon>
        <taxon>Agaricomycotina</taxon>
        <taxon>Agaricomycetes</taxon>
        <taxon>Gloeophyllales</taxon>
        <taxon>Gloeophyllaceae</taxon>
        <taxon>Heliocybe</taxon>
    </lineage>
</organism>
<proteinExistence type="predicted"/>
<dbReference type="AlphaFoldDB" id="A0A5C3MS52"/>
<sequence length="125" mass="13696">MGTKGPDRLYHLDEPPNEKAYAITSSSSKLLQLHCKLGHIGMSTVKKMVQKGRFPSLKISKAELDETQPLCASCMKGKMTRASFLPSESGRTEDIDILGLIHSDVWGKAQVQSISGSDYLLTLTD</sequence>
<feature type="domain" description="GAG-pre-integrase" evidence="1">
    <location>
        <begin position="8"/>
        <end position="79"/>
    </location>
</feature>
<dbReference type="Proteomes" id="UP000305948">
    <property type="component" value="Unassembled WGS sequence"/>
</dbReference>
<dbReference type="OrthoDB" id="7691805at2759"/>
<dbReference type="InterPro" id="IPR039537">
    <property type="entry name" value="Retrotran_Ty1/copia-like"/>
</dbReference>
<dbReference type="PANTHER" id="PTHR42648">
    <property type="entry name" value="TRANSPOSASE, PUTATIVE-RELATED"/>
    <property type="match status" value="1"/>
</dbReference>
<dbReference type="EMBL" id="ML213528">
    <property type="protein sequence ID" value="TFK46588.1"/>
    <property type="molecule type" value="Genomic_DNA"/>
</dbReference>
<keyword evidence="3" id="KW-1185">Reference proteome</keyword>
<evidence type="ECO:0000259" key="1">
    <source>
        <dbReference type="Pfam" id="PF13976"/>
    </source>
</evidence>